<evidence type="ECO:0000256" key="1">
    <source>
        <dbReference type="SAM" id="MobiDB-lite"/>
    </source>
</evidence>
<feature type="compositionally biased region" description="Low complexity" evidence="1">
    <location>
        <begin position="150"/>
        <end position="159"/>
    </location>
</feature>
<feature type="transmembrane region" description="Helical" evidence="2">
    <location>
        <begin position="12"/>
        <end position="34"/>
    </location>
</feature>
<sequence length="374" mass="42525">MSESAKHIKNPLTLISLFAGAAELSGVAILPLIKDPNQELYIQFLVFFPTFIIILFFATLNFNHRVLYAPSDYKDEKNFVDPFGRATPEEVKRKLAEETLEVQADVQELQATAFDSSDKASTVEDAPPHQEKPPQTNEDKAEADENHCESSSAPASPTTIPKHRDSHNVHDTISNNSEQSESNRLFKLSKTHHSYHSQVGDLETEQLLKNINLTNLLYHDAKIADLMEPYESEHRKLMASVALTEKLAISKLSKVLNIDFKADVSFQPHNSSIKYVFDAATYNNDEVQVVEVKLFTNRFDPKRFSETLIKAHNLNRTFKNRNLTLHLVAVLQTPYLSPVEIRNSMIKMMEDYQFNILIHVTTTADLESESGRFY</sequence>
<keyword evidence="2" id="KW-0812">Transmembrane</keyword>
<evidence type="ECO:0000313" key="3">
    <source>
        <dbReference type="EMBL" id="WRI22555.1"/>
    </source>
</evidence>
<feature type="compositionally biased region" description="Basic and acidic residues" evidence="1">
    <location>
        <begin position="116"/>
        <end position="148"/>
    </location>
</feature>
<feature type="region of interest" description="Disordered" evidence="1">
    <location>
        <begin position="114"/>
        <end position="181"/>
    </location>
</feature>
<dbReference type="Proteomes" id="UP001322392">
    <property type="component" value="Chromosome"/>
</dbReference>
<feature type="transmembrane region" description="Helical" evidence="2">
    <location>
        <begin position="40"/>
        <end position="60"/>
    </location>
</feature>
<dbReference type="EMBL" id="CP139639">
    <property type="protein sequence ID" value="WRI22555.1"/>
    <property type="molecule type" value="Genomic_DNA"/>
</dbReference>
<organism evidence="3 4">
    <name type="scientific">Pseudomonas canadensis</name>
    <dbReference type="NCBI Taxonomy" id="915099"/>
    <lineage>
        <taxon>Bacteria</taxon>
        <taxon>Pseudomonadati</taxon>
        <taxon>Pseudomonadota</taxon>
        <taxon>Gammaproteobacteria</taxon>
        <taxon>Pseudomonadales</taxon>
        <taxon>Pseudomonadaceae</taxon>
        <taxon>Pseudomonas</taxon>
    </lineage>
</organism>
<evidence type="ECO:0000313" key="4">
    <source>
        <dbReference type="Proteomes" id="UP001322392"/>
    </source>
</evidence>
<name>A0ABZ1A4A2_9PSED</name>
<protein>
    <submittedName>
        <fullName evidence="3">Uncharacterized protein</fullName>
    </submittedName>
</protein>
<dbReference type="RefSeq" id="WP_323986328.1">
    <property type="nucleotide sequence ID" value="NZ_CP139639.1"/>
</dbReference>
<accession>A0ABZ1A4A2</accession>
<reference evidence="3 4" key="1">
    <citation type="submission" date="2023-12" db="EMBL/GenBank/DDBJ databases">
        <title>First complete genome sequence of Pseudomonas canadensis strain Pcan-CK-23 isolated from homogenized tissues of Zophobas morio larvae.</title>
        <authorList>
            <person name="Kundlacz C."/>
            <person name="Aldeia C."/>
            <person name="Eddoubaji Y."/>
            <person name="Campos-Madueno E.I."/>
            <person name="Endimiani A."/>
        </authorList>
    </citation>
    <scope>NUCLEOTIDE SEQUENCE [LARGE SCALE GENOMIC DNA]</scope>
    <source>
        <strain evidence="3 4">Pcan-CK-23</strain>
    </source>
</reference>
<proteinExistence type="predicted"/>
<feature type="compositionally biased region" description="Polar residues" evidence="1">
    <location>
        <begin position="171"/>
        <end position="181"/>
    </location>
</feature>
<gene>
    <name evidence="3" type="ORF">SPL95_18265</name>
</gene>
<keyword evidence="2" id="KW-1133">Transmembrane helix</keyword>
<keyword evidence="2" id="KW-0472">Membrane</keyword>
<evidence type="ECO:0000256" key="2">
    <source>
        <dbReference type="SAM" id="Phobius"/>
    </source>
</evidence>
<keyword evidence="4" id="KW-1185">Reference proteome</keyword>